<sequence length="871" mass="100062">MKKYKSYLDSQDNEIPKTTNRRFKELGANKELPVNFNNNEATKENNNVHYTQCPRPAKRFKSDNQEQEIVEWSVNEVTTNDGRGLPHQTNLCQSPEIHHQEANLHSQTIQDRTDIVCGGHQEHTTDLQPAPEIPHLNQGPSSNPSQGSEVDELLYPGAPISRGQSLMLLMSFILRQPLTALEALEDLLKLFNEHFPGTVPATSYPFHKAYGQYGQYESHFYCSGCTNYIGKANGQTQCSVCHIMFDADTYLKNGSYFLVLKLSSQIKDILESPKNSLERKISTNGIINDINSGMEYEKLIRAGKIGKEDVSLLWNCDGIPVFKSSKSQLWPIQCQIIELDPKERKNNICIPCIWFGEKKPNMATLLTPFVDELQELKQNRIKWTDTQNQQHSSKVHALICSSDSVARPQIRNTKQFNGIYGCDFCYHKGGRSYSYTCPEPSLRCESEHFQHAMTATPQQHVMGVKGPSPLMKLANFQMVNGFVPEYQHSVCLGVTRQLMTLWLDSTNHDKPWYIGTKSEVIDKQLLSIQPPVELTRVPQSVKERKYWKASEWRSFLLFYALPVLCGVLSKKYWNHLFLLVFGIYSLLQEKISMVEVDSAENTLKKFDREFEKLYGKENMTFNVHLMTHISASVRNWGPLWATSTFSFESFNGTLLKFFNGTTHVQQQIVKRFLKWRDLTTKAEKYMKNAKDTVKKLFYNMQNSMQETAKSAQLSEKVRVFGNPHSVTIPVRHMLAIEDLFGIRVQQGLYYDRFLIDGVLYHTETYTRLQKRNNSVVELADGTLCKILSDVAFNPKGCNEQMSCVLVKELCRSGRQLCRDSDLNIFSKFIHEVKVSNTIYAVRTQSFKRKCVMIEMKDKMYVIALPNNIERD</sequence>
<gene>
    <name evidence="2" type="ORF">IRJ41_007193</name>
</gene>
<comment type="caution">
    <text evidence="2">The sequence shown here is derived from an EMBL/GenBank/DDBJ whole genome shotgun (WGS) entry which is preliminary data.</text>
</comment>
<evidence type="ECO:0000256" key="1">
    <source>
        <dbReference type="SAM" id="MobiDB-lite"/>
    </source>
</evidence>
<reference evidence="2" key="1">
    <citation type="submission" date="2021-02" db="EMBL/GenBank/DDBJ databases">
        <title>Comparative genomics reveals that relaxation of natural selection precedes convergent phenotypic evolution of cavefish.</title>
        <authorList>
            <person name="Peng Z."/>
        </authorList>
    </citation>
    <scope>NUCLEOTIDE SEQUENCE</scope>
    <source>
        <tissue evidence="2">Muscle</tissue>
    </source>
</reference>
<dbReference type="PANTHER" id="PTHR46579:SF1">
    <property type="entry name" value="F5_8 TYPE C DOMAIN-CONTAINING PROTEIN"/>
    <property type="match status" value="1"/>
</dbReference>
<dbReference type="PANTHER" id="PTHR46579">
    <property type="entry name" value="F5/8 TYPE C DOMAIN-CONTAINING PROTEIN-RELATED"/>
    <property type="match status" value="1"/>
</dbReference>
<dbReference type="Proteomes" id="UP001059041">
    <property type="component" value="Unassembled WGS sequence"/>
</dbReference>
<evidence type="ECO:0000313" key="3">
    <source>
        <dbReference type="Proteomes" id="UP001059041"/>
    </source>
</evidence>
<proteinExistence type="predicted"/>
<keyword evidence="3" id="KW-1185">Reference proteome</keyword>
<protein>
    <submittedName>
        <fullName evidence="2">Uncharacterized protein</fullName>
    </submittedName>
</protein>
<dbReference type="EMBL" id="JAFHDT010000152">
    <property type="protein sequence ID" value="KAI7790370.1"/>
    <property type="molecule type" value="Genomic_DNA"/>
</dbReference>
<feature type="region of interest" description="Disordered" evidence="1">
    <location>
        <begin position="121"/>
        <end position="152"/>
    </location>
</feature>
<dbReference type="AlphaFoldDB" id="A0A9W7T4A3"/>
<organism evidence="2 3">
    <name type="scientific">Triplophysa rosa</name>
    <name type="common">Cave loach</name>
    <dbReference type="NCBI Taxonomy" id="992332"/>
    <lineage>
        <taxon>Eukaryota</taxon>
        <taxon>Metazoa</taxon>
        <taxon>Chordata</taxon>
        <taxon>Craniata</taxon>
        <taxon>Vertebrata</taxon>
        <taxon>Euteleostomi</taxon>
        <taxon>Actinopterygii</taxon>
        <taxon>Neopterygii</taxon>
        <taxon>Teleostei</taxon>
        <taxon>Ostariophysi</taxon>
        <taxon>Cypriniformes</taxon>
        <taxon>Nemacheilidae</taxon>
        <taxon>Triplophysa</taxon>
    </lineage>
</organism>
<feature type="compositionally biased region" description="Polar residues" evidence="1">
    <location>
        <begin position="138"/>
        <end position="148"/>
    </location>
</feature>
<evidence type="ECO:0000313" key="2">
    <source>
        <dbReference type="EMBL" id="KAI7790370.1"/>
    </source>
</evidence>
<name>A0A9W7T4A3_TRIRA</name>
<accession>A0A9W7T4A3</accession>